<name>A0A3N4LCJ1_9PEZI</name>
<proteinExistence type="predicted"/>
<dbReference type="Proteomes" id="UP000277580">
    <property type="component" value="Unassembled WGS sequence"/>
</dbReference>
<evidence type="ECO:0000256" key="1">
    <source>
        <dbReference type="SAM" id="MobiDB-lite"/>
    </source>
</evidence>
<evidence type="ECO:0000313" key="3">
    <source>
        <dbReference type="Proteomes" id="UP000277580"/>
    </source>
</evidence>
<accession>A0A3N4LCJ1</accession>
<sequence length="368" mass="41501">MGLHFQPPLIDPTNNNIHSDHLSIDHFRDTTSMPSSEIMFSTKDDPGGSDNCLVVSDIEDSQNVILSLRPAVFDNKQPTLKRSHPAATRDDPAKKYRRLESLSGSAICEKQNIFPNSTSRDFSRISPATSKRLVTLPNAPLPPQKKPRAFYTEQQLEWLTDYCFTMPDSTIKSWNIASGDFESTWGQAHTGKVLRAKVIRMGLGILFERPNGGLPAVEMNIDELSDTEAATAPSPKTPVAQETAGAYQVTPPVSPQGARNRELWLKDNIHKFQKSKSEIDWESLVNLFNDIFDMKKSTTALEVMWERAINKNFFLKLWLKSIFSLEKGQRGLEASRPGLVLYCPIFPVPRSQYNSSRIYLSLQEKPKF</sequence>
<protein>
    <submittedName>
        <fullName evidence="2">Uncharacterized protein</fullName>
    </submittedName>
</protein>
<organism evidence="2 3">
    <name type="scientific">Morchella conica CCBAS932</name>
    <dbReference type="NCBI Taxonomy" id="1392247"/>
    <lineage>
        <taxon>Eukaryota</taxon>
        <taxon>Fungi</taxon>
        <taxon>Dikarya</taxon>
        <taxon>Ascomycota</taxon>
        <taxon>Pezizomycotina</taxon>
        <taxon>Pezizomycetes</taxon>
        <taxon>Pezizales</taxon>
        <taxon>Morchellaceae</taxon>
        <taxon>Morchella</taxon>
    </lineage>
</organism>
<dbReference type="EMBL" id="ML119112">
    <property type="protein sequence ID" value="RPB15715.1"/>
    <property type="molecule type" value="Genomic_DNA"/>
</dbReference>
<dbReference type="AlphaFoldDB" id="A0A3N4LCJ1"/>
<gene>
    <name evidence="2" type="ORF">P167DRAFT_571364</name>
</gene>
<feature type="region of interest" description="Disordered" evidence="1">
    <location>
        <begin position="227"/>
        <end position="255"/>
    </location>
</feature>
<dbReference type="OrthoDB" id="10324577at2759"/>
<keyword evidence="3" id="KW-1185">Reference proteome</keyword>
<dbReference type="InParanoid" id="A0A3N4LCJ1"/>
<evidence type="ECO:0000313" key="2">
    <source>
        <dbReference type="EMBL" id="RPB15715.1"/>
    </source>
</evidence>
<reference evidence="2 3" key="1">
    <citation type="journal article" date="2018" name="Nat. Ecol. Evol.">
        <title>Pezizomycetes genomes reveal the molecular basis of ectomycorrhizal truffle lifestyle.</title>
        <authorList>
            <person name="Murat C."/>
            <person name="Payen T."/>
            <person name="Noel B."/>
            <person name="Kuo A."/>
            <person name="Morin E."/>
            <person name="Chen J."/>
            <person name="Kohler A."/>
            <person name="Krizsan K."/>
            <person name="Balestrini R."/>
            <person name="Da Silva C."/>
            <person name="Montanini B."/>
            <person name="Hainaut M."/>
            <person name="Levati E."/>
            <person name="Barry K.W."/>
            <person name="Belfiori B."/>
            <person name="Cichocki N."/>
            <person name="Clum A."/>
            <person name="Dockter R.B."/>
            <person name="Fauchery L."/>
            <person name="Guy J."/>
            <person name="Iotti M."/>
            <person name="Le Tacon F."/>
            <person name="Lindquist E.A."/>
            <person name="Lipzen A."/>
            <person name="Malagnac F."/>
            <person name="Mello A."/>
            <person name="Molinier V."/>
            <person name="Miyauchi S."/>
            <person name="Poulain J."/>
            <person name="Riccioni C."/>
            <person name="Rubini A."/>
            <person name="Sitrit Y."/>
            <person name="Splivallo R."/>
            <person name="Traeger S."/>
            <person name="Wang M."/>
            <person name="Zifcakova L."/>
            <person name="Wipf D."/>
            <person name="Zambonelli A."/>
            <person name="Paolocci F."/>
            <person name="Nowrousian M."/>
            <person name="Ottonello S."/>
            <person name="Baldrian P."/>
            <person name="Spatafora J.W."/>
            <person name="Henrissat B."/>
            <person name="Nagy L.G."/>
            <person name="Aury J.M."/>
            <person name="Wincker P."/>
            <person name="Grigoriev I.V."/>
            <person name="Bonfante P."/>
            <person name="Martin F.M."/>
        </authorList>
    </citation>
    <scope>NUCLEOTIDE SEQUENCE [LARGE SCALE GENOMIC DNA]</scope>
    <source>
        <strain evidence="2 3">CCBAS932</strain>
    </source>
</reference>